<dbReference type="GO" id="GO:0016020">
    <property type="term" value="C:membrane"/>
    <property type="evidence" value="ECO:0007669"/>
    <property type="project" value="UniProtKB-SubCell"/>
</dbReference>
<evidence type="ECO:0000259" key="5">
    <source>
        <dbReference type="Pfam" id="PF11954"/>
    </source>
</evidence>
<feature type="signal peptide" evidence="3">
    <location>
        <begin position="1"/>
        <end position="28"/>
    </location>
</feature>
<dbReference type="PANTHER" id="PTHR46825:SF11">
    <property type="entry name" value="PENICILLIN-BINDING PROTEIN 4"/>
    <property type="match status" value="1"/>
</dbReference>
<keyword evidence="6" id="KW-0378">Hydrolase</keyword>
<gene>
    <name evidence="6" type="ORF">DPV69_00445</name>
</gene>
<dbReference type="InterPro" id="IPR001466">
    <property type="entry name" value="Beta-lactam-related"/>
</dbReference>
<dbReference type="Pfam" id="PF00144">
    <property type="entry name" value="Beta-lactamase"/>
    <property type="match status" value="1"/>
</dbReference>
<keyword evidence="2" id="KW-0472">Membrane</keyword>
<feature type="chain" id="PRO_5018702174" evidence="3">
    <location>
        <begin position="29"/>
        <end position="447"/>
    </location>
</feature>
<dbReference type="Proteomes" id="UP000284120">
    <property type="component" value="Unassembled WGS sequence"/>
</dbReference>
<dbReference type="AlphaFoldDB" id="A0A3S3QGW0"/>
<evidence type="ECO:0000256" key="2">
    <source>
        <dbReference type="ARBA" id="ARBA00023136"/>
    </source>
</evidence>
<evidence type="ECO:0000313" key="6">
    <source>
        <dbReference type="EMBL" id="RWU09849.1"/>
    </source>
</evidence>
<name>A0A3S3QGW0_9SPHI</name>
<dbReference type="InterPro" id="IPR050491">
    <property type="entry name" value="AmpC-like"/>
</dbReference>
<sequence>MNNMHKNLLLIFLIIPTLLKAQNIPVQADSLLTNYFRQGLFSGNVSIIKKGKILFSKSYGYSNAKTRIPNDKETQFRIGSITKTFIAALILRLHERGKLSLNEKVSKYLPNYHYGDSVTIWNLLNHTSGIKSFTSIEKFQKEKMEMTSTSEVMSTFAQIPLLFSPGSNFQYSNSNYLLLAYIAEKITKKNLSQLLRDEITQPLGMKNTGIDSDGRKSDNKALGHEASLLSDHDISPNNNIGLLSGAGAMYSTAEDLLRWERAMYGNTILSDSSKSIMFRPYLKNYGLGWQVSQNNSRLSYAHSGSIDGFKSNIQLFPQTETAIIFLSNYFNTPGPEICAALEAITFNEPFQIPTERRAITLPQEQLAAYIGNYDFQGKLEMSIVIENGRLLSKIKGQPTVSLNPIGDHKFYVPMNGVYIQFKMSTSKNAASLQIMDGKRGLEFIRKE</sequence>
<dbReference type="Pfam" id="PF11954">
    <property type="entry name" value="DUF3471"/>
    <property type="match status" value="1"/>
</dbReference>
<evidence type="ECO:0000256" key="1">
    <source>
        <dbReference type="ARBA" id="ARBA00004370"/>
    </source>
</evidence>
<dbReference type="InterPro" id="IPR012338">
    <property type="entry name" value="Beta-lactam/transpept-like"/>
</dbReference>
<feature type="domain" description="Beta-lactamase-related" evidence="4">
    <location>
        <begin position="38"/>
        <end position="334"/>
    </location>
</feature>
<dbReference type="SUPFAM" id="SSF56601">
    <property type="entry name" value="beta-lactamase/transpeptidase-like"/>
    <property type="match status" value="1"/>
</dbReference>
<comment type="caution">
    <text evidence="6">The sequence shown here is derived from an EMBL/GenBank/DDBJ whole genome shotgun (WGS) entry which is preliminary data.</text>
</comment>
<protein>
    <submittedName>
        <fullName evidence="6">Serine hydrolase</fullName>
    </submittedName>
</protein>
<dbReference type="OrthoDB" id="9798166at2"/>
<evidence type="ECO:0000256" key="3">
    <source>
        <dbReference type="SAM" id="SignalP"/>
    </source>
</evidence>
<comment type="subcellular location">
    <subcellularLocation>
        <location evidence="1">Membrane</location>
    </subcellularLocation>
</comment>
<evidence type="ECO:0000313" key="7">
    <source>
        <dbReference type="Proteomes" id="UP000284120"/>
    </source>
</evidence>
<accession>A0A3S3QGW0</accession>
<dbReference type="EMBL" id="SAYW01000001">
    <property type="protein sequence ID" value="RWU09849.1"/>
    <property type="molecule type" value="Genomic_DNA"/>
</dbReference>
<dbReference type="Gene3D" id="3.40.710.10">
    <property type="entry name" value="DD-peptidase/beta-lactamase superfamily"/>
    <property type="match status" value="1"/>
</dbReference>
<reference evidence="6 7" key="1">
    <citation type="submission" date="2018-06" db="EMBL/GenBank/DDBJ databases">
        <title>Pedobacter endophyticus sp. nov., an endophytic bacterium isolated from a leaf of Triticum aestivum.</title>
        <authorList>
            <person name="Zhang L."/>
        </authorList>
    </citation>
    <scope>NUCLEOTIDE SEQUENCE [LARGE SCALE GENOMIC DNA]</scope>
    <source>
        <strain evidence="6 7">CM134L-2</strain>
    </source>
</reference>
<dbReference type="GO" id="GO:0016787">
    <property type="term" value="F:hydrolase activity"/>
    <property type="evidence" value="ECO:0007669"/>
    <property type="project" value="UniProtKB-KW"/>
</dbReference>
<proteinExistence type="predicted"/>
<keyword evidence="3" id="KW-0732">Signal</keyword>
<dbReference type="PANTHER" id="PTHR46825">
    <property type="entry name" value="D-ALANYL-D-ALANINE-CARBOXYPEPTIDASE/ENDOPEPTIDASE AMPH"/>
    <property type="match status" value="1"/>
</dbReference>
<feature type="domain" description="Peptidase S12 Pab87-related C-terminal" evidence="5">
    <location>
        <begin position="356"/>
        <end position="435"/>
    </location>
</feature>
<organism evidence="6 7">
    <name type="scientific">Pedobacter chitinilyticus</name>
    <dbReference type="NCBI Taxonomy" id="2233776"/>
    <lineage>
        <taxon>Bacteria</taxon>
        <taxon>Pseudomonadati</taxon>
        <taxon>Bacteroidota</taxon>
        <taxon>Sphingobacteriia</taxon>
        <taxon>Sphingobacteriales</taxon>
        <taxon>Sphingobacteriaceae</taxon>
        <taxon>Pedobacter</taxon>
    </lineage>
</organism>
<keyword evidence="7" id="KW-1185">Reference proteome</keyword>
<dbReference type="InterPro" id="IPR021860">
    <property type="entry name" value="Peptidase_S12_Pab87-rel_C"/>
</dbReference>
<evidence type="ECO:0000259" key="4">
    <source>
        <dbReference type="Pfam" id="PF00144"/>
    </source>
</evidence>